<keyword evidence="4" id="KW-1185">Reference proteome</keyword>
<feature type="compositionally biased region" description="Pro residues" evidence="1">
    <location>
        <begin position="97"/>
        <end position="106"/>
    </location>
</feature>
<dbReference type="PROSITE" id="PS50829">
    <property type="entry name" value="GYF"/>
    <property type="match status" value="1"/>
</dbReference>
<feature type="compositionally biased region" description="Polar residues" evidence="1">
    <location>
        <begin position="715"/>
        <end position="727"/>
    </location>
</feature>
<feature type="compositionally biased region" description="Polar residues" evidence="1">
    <location>
        <begin position="449"/>
        <end position="458"/>
    </location>
</feature>
<proteinExistence type="predicted"/>
<name>A0AAW0EJ55_9AGAR</name>
<evidence type="ECO:0000313" key="4">
    <source>
        <dbReference type="Proteomes" id="UP001362999"/>
    </source>
</evidence>
<feature type="compositionally biased region" description="Basic and acidic residues" evidence="1">
    <location>
        <begin position="39"/>
        <end position="53"/>
    </location>
</feature>
<dbReference type="EMBL" id="JAWWNJ010000001">
    <property type="protein sequence ID" value="KAK7064385.1"/>
    <property type="molecule type" value="Genomic_DNA"/>
</dbReference>
<comment type="caution">
    <text evidence="3">The sequence shown here is derived from an EMBL/GenBank/DDBJ whole genome shotgun (WGS) entry which is preliminary data.</text>
</comment>
<gene>
    <name evidence="3" type="ORF">R3P38DRAFT_2824197</name>
</gene>
<sequence>MAADDWQDGQDEIIVYDAPLGIQQVDADQPASAGLDKVVSQEDESRPSPHDSSRGPSLSTTTEQLSDVASVHSMPAVLVTEPDSRLARRASTLHPDNPSPQPPPSPSRASPDPSLSADERTERRNRRRSTIEVGARSNNRLSGFFTNLIHRRDGNANNAPRSPIREETTPRSPRAPQAPQQSRSPSPTPARPVTPPPSLPPPTLNELGLSLSVLTADLSPSHFSTPPTSGAFLSPNYLLLCHAQGLDVLPLTSPPVSQPYALVRRVSFKSVVVMEQRGVLVAIAGRRDGVRVYALEEIKKAVEWRMDVEIRRERDRQRREAVKKVGIPLDHDLRDSSDKSRKASLSTPPPGEPITGGKLPRKASHPTMPNLPPPPSPTPLGPLIPRTPTTKRFKSPRQPPPTPPPTSVPEPSGRPPPYSRAPDSPAAPAPSTTPPQPAPPFLATRQSRSRAGSVSNVLATAPMSRRSTTSPRSHDPDSKGDWAESSDDEAINIVAAGASGSQALDERTSARLSANLSLSPTSIPPTPAAATDLTQALSPTTSRRGRPANLDLTLSMPAPGSQIVPSEPSPTPTLLTLRQALSHSPSSGGRRQLPDNDPDTPFFGDLEEEEDEDNGQISLAEALMESRLPELPPAGSRQPQQPILFAAGAEDEPASPRTSEHSMPTQTSHSERTGGRRRRWSVLIGQALIPNSSEVSVAAPPPEPRGHMITRSHSFRSSQSVGSTTQQPARPSTASTLPTTTSPSTLITTSGPDGSPHLSASSSRSSRFIPRIISNAFHTRREDRPPLPALQTKDNEVRKTGTTPTSSHMPPPKLEYVKLPGTKGALTIKSVETAKKSFLAILCGENGEKVELFAGTYRTALGLSRTFILPDSPRLLELQLQGDDLVEVFLVFGQNVFGLEPATVRVREVRIGRAERRAARRRAREARAGESAGDQEGEAGEDNTNVNVSIGVSVAVGSTVVATGSGSTEQPGTPTLVAGEHPDQAADGGGSDPNAETANEPSTTVSHAEELVALATARMGPYTTFQQLSFAPKFPLASIADEYIIPPTYPDFLDYRTEHEPEASGSNGTDLAQIQFSPPGLPVPAPTAPSKWYYRDPKNNIHGPWKASLMQAWYKDGLLPPDLPVRREEDSEYMLLKDLRLQSIDPAHPFRVVPPPAQSSATAQVTAAPEKPLLSPISLLSQPRHFGPPALFFSTRGGHSTAIVDARGRSVLKGRFVWSEDGEGEGADAKSVPFGRMGDVKRLEAFDVKDRSVLVAMRQGGLEAVDLSDALLKPADQSRTVLPQFMPPPSNTNRRGPFVWKMGMPVAASATSSTVLTAKTKSGGGFSHIPGKKQSTGSTKSPVGRTEFSLGDNPESEVLDEVLFLGRKEDEIYICERNAGSFRILRLGPNLS</sequence>
<feature type="compositionally biased region" description="Polar residues" evidence="1">
    <location>
        <begin position="1064"/>
        <end position="1076"/>
    </location>
</feature>
<feature type="compositionally biased region" description="Pro residues" evidence="1">
    <location>
        <begin position="397"/>
        <end position="440"/>
    </location>
</feature>
<dbReference type="SMART" id="SM00444">
    <property type="entry name" value="GYF"/>
    <property type="match status" value="1"/>
</dbReference>
<feature type="compositionally biased region" description="Low complexity" evidence="1">
    <location>
        <begin position="728"/>
        <end position="752"/>
    </location>
</feature>
<feature type="domain" description="GYF" evidence="2">
    <location>
        <begin position="1089"/>
        <end position="1145"/>
    </location>
</feature>
<dbReference type="Pfam" id="PF02213">
    <property type="entry name" value="GYF"/>
    <property type="match status" value="1"/>
</dbReference>
<dbReference type="Proteomes" id="UP001362999">
    <property type="component" value="Unassembled WGS sequence"/>
</dbReference>
<evidence type="ECO:0000313" key="3">
    <source>
        <dbReference type="EMBL" id="KAK7064385.1"/>
    </source>
</evidence>
<feature type="compositionally biased region" description="Basic and acidic residues" evidence="1">
    <location>
        <begin position="472"/>
        <end position="482"/>
    </location>
</feature>
<feature type="compositionally biased region" description="Acidic residues" evidence="1">
    <location>
        <begin position="605"/>
        <end position="614"/>
    </location>
</feature>
<feature type="compositionally biased region" description="Polar residues" evidence="1">
    <location>
        <begin position="136"/>
        <end position="145"/>
    </location>
</feature>
<feature type="compositionally biased region" description="Pro residues" evidence="1">
    <location>
        <begin position="369"/>
        <end position="382"/>
    </location>
</feature>
<feature type="region of interest" description="Disordered" evidence="1">
    <location>
        <begin position="915"/>
        <end position="944"/>
    </location>
</feature>
<feature type="compositionally biased region" description="Basic and acidic residues" evidence="1">
    <location>
        <begin position="314"/>
        <end position="341"/>
    </location>
</feature>
<feature type="region of interest" description="Disordered" evidence="1">
    <location>
        <begin position="515"/>
        <end position="552"/>
    </location>
</feature>
<feature type="compositionally biased region" description="Polar residues" evidence="1">
    <location>
        <begin position="54"/>
        <end position="67"/>
    </location>
</feature>
<feature type="region of interest" description="Disordered" evidence="1">
    <location>
        <begin position="581"/>
        <end position="615"/>
    </location>
</feature>
<feature type="compositionally biased region" description="Pro residues" evidence="1">
    <location>
        <begin position="186"/>
        <end position="203"/>
    </location>
</feature>
<feature type="compositionally biased region" description="Low complexity" evidence="1">
    <location>
        <begin position="107"/>
        <end position="116"/>
    </location>
</feature>
<dbReference type="InterPro" id="IPR035445">
    <property type="entry name" value="GYF-like_dom_sf"/>
</dbReference>
<feature type="compositionally biased region" description="Low complexity" evidence="1">
    <location>
        <begin position="459"/>
        <end position="471"/>
    </location>
</feature>
<feature type="region of interest" description="Disordered" evidence="1">
    <location>
        <begin position="693"/>
        <end position="814"/>
    </location>
</feature>
<reference evidence="3 4" key="1">
    <citation type="journal article" date="2024" name="J Genomics">
        <title>Draft genome sequencing and assembly of Favolaschia claudopus CIRM-BRFM 2984 isolated from oak limbs.</title>
        <authorList>
            <person name="Navarro D."/>
            <person name="Drula E."/>
            <person name="Chaduli D."/>
            <person name="Cazenave R."/>
            <person name="Ahrendt S."/>
            <person name="Wang J."/>
            <person name="Lipzen A."/>
            <person name="Daum C."/>
            <person name="Barry K."/>
            <person name="Grigoriev I.V."/>
            <person name="Favel A."/>
            <person name="Rosso M.N."/>
            <person name="Martin F."/>
        </authorList>
    </citation>
    <scope>NUCLEOTIDE SEQUENCE [LARGE SCALE GENOMIC DNA]</scope>
    <source>
        <strain evidence="3 4">CIRM-BRFM 2984</strain>
    </source>
</reference>
<feature type="region of interest" description="Disordered" evidence="1">
    <location>
        <begin position="1058"/>
        <end position="1080"/>
    </location>
</feature>
<protein>
    <submittedName>
        <fullName evidence="3">GYF domain-containing protein</fullName>
    </submittedName>
</protein>
<dbReference type="Gene3D" id="3.30.1490.40">
    <property type="match status" value="1"/>
</dbReference>
<feature type="compositionally biased region" description="Low complexity" evidence="1">
    <location>
        <begin position="759"/>
        <end position="774"/>
    </location>
</feature>
<organism evidence="3 4">
    <name type="scientific">Favolaschia claudopus</name>
    <dbReference type="NCBI Taxonomy" id="2862362"/>
    <lineage>
        <taxon>Eukaryota</taxon>
        <taxon>Fungi</taxon>
        <taxon>Dikarya</taxon>
        <taxon>Basidiomycota</taxon>
        <taxon>Agaricomycotina</taxon>
        <taxon>Agaricomycetes</taxon>
        <taxon>Agaricomycetidae</taxon>
        <taxon>Agaricales</taxon>
        <taxon>Marasmiineae</taxon>
        <taxon>Mycenaceae</taxon>
        <taxon>Favolaschia</taxon>
    </lineage>
</organism>
<evidence type="ECO:0000256" key="1">
    <source>
        <dbReference type="SAM" id="MobiDB-lite"/>
    </source>
</evidence>
<dbReference type="SUPFAM" id="SSF55277">
    <property type="entry name" value="GYF domain"/>
    <property type="match status" value="1"/>
</dbReference>
<feature type="compositionally biased region" description="Polar residues" evidence="1">
    <location>
        <begin position="532"/>
        <end position="542"/>
    </location>
</feature>
<dbReference type="InterPro" id="IPR003169">
    <property type="entry name" value="GYF"/>
</dbReference>
<feature type="region of interest" description="Disordered" evidence="1">
    <location>
        <begin position="962"/>
        <end position="1005"/>
    </location>
</feature>
<feature type="region of interest" description="Disordered" evidence="1">
    <location>
        <begin position="1322"/>
        <end position="1352"/>
    </location>
</feature>
<accession>A0AAW0EJ55</accession>
<feature type="region of interest" description="Disordered" evidence="1">
    <location>
        <begin position="629"/>
        <end position="678"/>
    </location>
</feature>
<evidence type="ECO:0000259" key="2">
    <source>
        <dbReference type="PROSITE" id="PS50829"/>
    </source>
</evidence>
<feature type="region of interest" description="Disordered" evidence="1">
    <location>
        <begin position="25"/>
        <end position="206"/>
    </location>
</feature>
<feature type="region of interest" description="Disordered" evidence="1">
    <location>
        <begin position="314"/>
        <end position="488"/>
    </location>
</feature>
<feature type="compositionally biased region" description="Polar residues" evidence="1">
    <location>
        <begin position="994"/>
        <end position="1005"/>
    </location>
</feature>
<feature type="compositionally biased region" description="Low complexity" evidence="1">
    <location>
        <begin position="170"/>
        <end position="185"/>
    </location>
</feature>